<reference evidence="1 2" key="2">
    <citation type="submission" date="2018-11" db="EMBL/GenBank/DDBJ databases">
        <authorList>
            <consortium name="Pathogen Informatics"/>
        </authorList>
    </citation>
    <scope>NUCLEOTIDE SEQUENCE [LARGE SCALE GENOMIC DNA]</scope>
    <source>
        <strain evidence="1 2">MHpl1</strain>
    </source>
</reference>
<accession>A0A0N4VXP8</accession>
<protein>
    <submittedName>
        <fullName evidence="1 3">Uncharacterized protein</fullName>
    </submittedName>
</protein>
<proteinExistence type="predicted"/>
<reference evidence="3" key="1">
    <citation type="submission" date="2017-02" db="UniProtKB">
        <authorList>
            <consortium name="WormBaseParasite"/>
        </authorList>
    </citation>
    <scope>IDENTIFICATION</scope>
</reference>
<name>A0A0N4VXP8_HAEPC</name>
<dbReference type="EMBL" id="UZAF01003593">
    <property type="protein sequence ID" value="VDO12811.1"/>
    <property type="molecule type" value="Genomic_DNA"/>
</dbReference>
<gene>
    <name evidence="1" type="ORF">HPLM_LOCUS2066</name>
</gene>
<evidence type="ECO:0000313" key="3">
    <source>
        <dbReference type="WBParaSite" id="HPLM_0000206801-mRNA-1"/>
    </source>
</evidence>
<evidence type="ECO:0000313" key="1">
    <source>
        <dbReference type="EMBL" id="VDO12811.1"/>
    </source>
</evidence>
<organism evidence="3">
    <name type="scientific">Haemonchus placei</name>
    <name type="common">Barber's pole worm</name>
    <dbReference type="NCBI Taxonomy" id="6290"/>
    <lineage>
        <taxon>Eukaryota</taxon>
        <taxon>Metazoa</taxon>
        <taxon>Ecdysozoa</taxon>
        <taxon>Nematoda</taxon>
        <taxon>Chromadorea</taxon>
        <taxon>Rhabditida</taxon>
        <taxon>Rhabditina</taxon>
        <taxon>Rhabditomorpha</taxon>
        <taxon>Strongyloidea</taxon>
        <taxon>Trichostrongylidae</taxon>
        <taxon>Haemonchus</taxon>
    </lineage>
</organism>
<dbReference type="WBParaSite" id="HPLM_0000206801-mRNA-1">
    <property type="protein sequence ID" value="HPLM_0000206801-mRNA-1"/>
    <property type="gene ID" value="HPLM_0000206801"/>
</dbReference>
<dbReference type="Proteomes" id="UP000268014">
    <property type="component" value="Unassembled WGS sequence"/>
</dbReference>
<keyword evidence="2" id="KW-1185">Reference proteome</keyword>
<sequence length="36" mass="4104">MANGEKSLMKCSFMSFGMEQSSKLMLSVLCQQRKDE</sequence>
<dbReference type="AlphaFoldDB" id="A0A0N4VXP8"/>
<evidence type="ECO:0000313" key="2">
    <source>
        <dbReference type="Proteomes" id="UP000268014"/>
    </source>
</evidence>